<comment type="caution">
    <text evidence="1">The sequence shown here is derived from an EMBL/GenBank/DDBJ whole genome shotgun (WGS) entry which is preliminary data.</text>
</comment>
<dbReference type="Proteomes" id="UP001183535">
    <property type="component" value="Unassembled WGS sequence"/>
</dbReference>
<evidence type="ECO:0000313" key="2">
    <source>
        <dbReference type="Proteomes" id="UP001183535"/>
    </source>
</evidence>
<accession>A0ABD5F456</accession>
<gene>
    <name evidence="1" type="ORF">RM877_39760</name>
</gene>
<name>A0ABD5F456_9ACTN</name>
<dbReference type="EMBL" id="JAVRES010000230">
    <property type="protein sequence ID" value="MDT0440782.1"/>
    <property type="molecule type" value="Genomic_DNA"/>
</dbReference>
<dbReference type="AlphaFoldDB" id="A0ABD5F456"/>
<sequence length="74" mass="7732">MVLQHTEPTDVVAALDKASDTPKAPEAPLTVTAPVPYSSGGALRNPFPPIADYGFLSDCENTCLISSAGSVEWL</sequence>
<organism evidence="1 2">
    <name type="scientific">Streptomyces doudnae</name>
    <dbReference type="NCBI Taxonomy" id="3075536"/>
    <lineage>
        <taxon>Bacteria</taxon>
        <taxon>Bacillati</taxon>
        <taxon>Actinomycetota</taxon>
        <taxon>Actinomycetes</taxon>
        <taxon>Kitasatosporales</taxon>
        <taxon>Streptomycetaceae</taxon>
        <taxon>Streptomyces</taxon>
    </lineage>
</organism>
<keyword evidence="2" id="KW-1185">Reference proteome</keyword>
<proteinExistence type="predicted"/>
<feature type="non-terminal residue" evidence="1">
    <location>
        <position position="74"/>
    </location>
</feature>
<dbReference type="RefSeq" id="WP_311639026.1">
    <property type="nucleotide sequence ID" value="NZ_JAVRES010000230.1"/>
</dbReference>
<protein>
    <submittedName>
        <fullName evidence="1">Uncharacterized protein</fullName>
    </submittedName>
</protein>
<reference evidence="2" key="1">
    <citation type="submission" date="2023-07" db="EMBL/GenBank/DDBJ databases">
        <title>30 novel species of actinomycetes from the DSMZ collection.</title>
        <authorList>
            <person name="Nouioui I."/>
        </authorList>
    </citation>
    <scope>NUCLEOTIDE SEQUENCE [LARGE SCALE GENOMIC DNA]</scope>
    <source>
        <strain evidence="2">DSM 41981</strain>
    </source>
</reference>
<evidence type="ECO:0000313" key="1">
    <source>
        <dbReference type="EMBL" id="MDT0440782.1"/>
    </source>
</evidence>